<reference evidence="1 2" key="1">
    <citation type="submission" date="2018-08" db="EMBL/GenBank/DDBJ databases">
        <title>A genome reference for cultivated species of the human gut microbiota.</title>
        <authorList>
            <person name="Zou Y."/>
            <person name="Xue W."/>
            <person name="Luo G."/>
        </authorList>
    </citation>
    <scope>NUCLEOTIDE SEQUENCE [LARGE SCALE GENOMIC DNA]</scope>
    <source>
        <strain evidence="1 2">AF24-29</strain>
    </source>
</reference>
<keyword evidence="2" id="KW-1185">Reference proteome</keyword>
<dbReference type="InterPro" id="IPR022028">
    <property type="entry name" value="DUF3604"/>
</dbReference>
<evidence type="ECO:0000313" key="1">
    <source>
        <dbReference type="EMBL" id="RGR73474.1"/>
    </source>
</evidence>
<proteinExistence type="predicted"/>
<dbReference type="EMBL" id="QRUP01000012">
    <property type="protein sequence ID" value="RGR73474.1"/>
    <property type="molecule type" value="Genomic_DNA"/>
</dbReference>
<comment type="caution">
    <text evidence="1">The sequence shown here is derived from an EMBL/GenBank/DDBJ whole genome shotgun (WGS) entry which is preliminary data.</text>
</comment>
<sequence>MHSNIHHEQMNELPQWFDQVQKMMDFWPIAYYPYTMRKDETGLGVEDRYPLDVIEKDWEALREFTEKVNAAGFPMFMGYEWQGAGQDGDHNVFCKDNRQKMEYPLRYADLVKAYAGKDVIGIPHHLAYQLENRGKNWATHNETFSPFVEIYSSHGSSENDNGPIEMTRHVHMGPRTGETCVERGWEDGYKFGVIASGDNHSAPCVYGFGYMACLAEDNTKEAIWDAMQKRHTYGVSKDRIEIRMQVDGKLMGDVIEPNPEAKLTLDVIGSDAIDRIEVIEDNQVVEMIPHTSTWERKPLGETIRFKFKVEFGWGPDRRIFPDIASRSWKGALEVPNGKLLSIEKCWSNFGQDLHDVTDNRCEFDLTTYKTTATGKWMGPSAVTTEGFIFEVETDREGTVLLSVDGVEYPLAVKDLLKTSRVVELEEEARQLVKDRFNFTDYYRTDPWWHNAYKFKIGQAVVESGYHVQLERTLDLSDVKHLRLRIWERNGGCAWTSPVFVEKKGE</sequence>
<accession>A0A412FZ70</accession>
<gene>
    <name evidence="1" type="ORF">DWY25_10480</name>
</gene>
<dbReference type="InterPro" id="IPR016195">
    <property type="entry name" value="Pol/histidinol_Pase-like"/>
</dbReference>
<dbReference type="SUPFAM" id="SSF89550">
    <property type="entry name" value="PHP domain-like"/>
    <property type="match status" value="1"/>
</dbReference>
<dbReference type="Pfam" id="PF12228">
    <property type="entry name" value="DUF3604"/>
    <property type="match status" value="1"/>
</dbReference>
<protein>
    <submittedName>
        <fullName evidence="1">DUF3604 domain-containing protein</fullName>
    </submittedName>
</protein>
<name>A0A412FZ70_9FIRM</name>
<dbReference type="Gene3D" id="3.20.20.140">
    <property type="entry name" value="Metal-dependent hydrolases"/>
    <property type="match status" value="1"/>
</dbReference>
<organism evidence="1 2">
    <name type="scientific">Holdemania filiformis</name>
    <dbReference type="NCBI Taxonomy" id="61171"/>
    <lineage>
        <taxon>Bacteria</taxon>
        <taxon>Bacillati</taxon>
        <taxon>Bacillota</taxon>
        <taxon>Erysipelotrichia</taxon>
        <taxon>Erysipelotrichales</taxon>
        <taxon>Erysipelotrichaceae</taxon>
        <taxon>Holdemania</taxon>
    </lineage>
</organism>
<dbReference type="AlphaFoldDB" id="A0A412FZ70"/>
<evidence type="ECO:0000313" key="2">
    <source>
        <dbReference type="Proteomes" id="UP000284178"/>
    </source>
</evidence>
<dbReference type="Proteomes" id="UP000284178">
    <property type="component" value="Unassembled WGS sequence"/>
</dbReference>